<comment type="caution">
    <text evidence="1">The sequence shown here is derived from an EMBL/GenBank/DDBJ whole genome shotgun (WGS) entry which is preliminary data.</text>
</comment>
<dbReference type="AlphaFoldDB" id="X1IXM6"/>
<organism evidence="1">
    <name type="scientific">marine sediment metagenome</name>
    <dbReference type="NCBI Taxonomy" id="412755"/>
    <lineage>
        <taxon>unclassified sequences</taxon>
        <taxon>metagenomes</taxon>
        <taxon>ecological metagenomes</taxon>
    </lineage>
</organism>
<sequence length="33" mass="3814">MQFQVPQYIDIEDKVIGPFTIKQFLYIVVAAVV</sequence>
<dbReference type="EMBL" id="BARU01042656">
    <property type="protein sequence ID" value="GAH87221.1"/>
    <property type="molecule type" value="Genomic_DNA"/>
</dbReference>
<evidence type="ECO:0000313" key="1">
    <source>
        <dbReference type="EMBL" id="GAH87221.1"/>
    </source>
</evidence>
<gene>
    <name evidence="1" type="ORF">S03H2_65504</name>
</gene>
<accession>X1IXM6</accession>
<proteinExistence type="predicted"/>
<reference evidence="1" key="1">
    <citation type="journal article" date="2014" name="Front. Microbiol.">
        <title>High frequency of phylogenetically diverse reductive dehalogenase-homologous genes in deep subseafloor sedimentary metagenomes.</title>
        <authorList>
            <person name="Kawai M."/>
            <person name="Futagami T."/>
            <person name="Toyoda A."/>
            <person name="Takaki Y."/>
            <person name="Nishi S."/>
            <person name="Hori S."/>
            <person name="Arai W."/>
            <person name="Tsubouchi T."/>
            <person name="Morono Y."/>
            <person name="Uchiyama I."/>
            <person name="Ito T."/>
            <person name="Fujiyama A."/>
            <person name="Inagaki F."/>
            <person name="Takami H."/>
        </authorList>
    </citation>
    <scope>NUCLEOTIDE SEQUENCE</scope>
    <source>
        <strain evidence="1">Expedition CK06-06</strain>
    </source>
</reference>
<name>X1IXM6_9ZZZZ</name>
<protein>
    <submittedName>
        <fullName evidence="1">Uncharacterized protein</fullName>
    </submittedName>
</protein>
<feature type="non-terminal residue" evidence="1">
    <location>
        <position position="33"/>
    </location>
</feature>